<keyword evidence="2" id="KW-1185">Reference proteome</keyword>
<sequence>MYKFKRVFEVEQNVRVSSLGYVRRKNVLLSGSQCSSELMKCLCAAILMLSRKVLLTFHV</sequence>
<dbReference type="Proteomes" id="UP000280834">
    <property type="component" value="Unassembled WGS sequence"/>
</dbReference>
<accession>A0A3P7T966</accession>
<dbReference type="EMBL" id="UZAG01005271">
    <property type="protein sequence ID" value="VDO17636.1"/>
    <property type="molecule type" value="Genomic_DNA"/>
</dbReference>
<name>A0A3P7T966_9BILA</name>
<evidence type="ECO:0000313" key="2">
    <source>
        <dbReference type="Proteomes" id="UP000280834"/>
    </source>
</evidence>
<evidence type="ECO:0000313" key="1">
    <source>
        <dbReference type="EMBL" id="VDO17636.1"/>
    </source>
</evidence>
<gene>
    <name evidence="1" type="ORF">BTMF_LOCUS5066</name>
</gene>
<proteinExistence type="predicted"/>
<dbReference type="AlphaFoldDB" id="A0A3P7T966"/>
<protein>
    <submittedName>
        <fullName evidence="1">Uncharacterized protein</fullName>
    </submittedName>
</protein>
<organism evidence="1 2">
    <name type="scientific">Brugia timori</name>
    <dbReference type="NCBI Taxonomy" id="42155"/>
    <lineage>
        <taxon>Eukaryota</taxon>
        <taxon>Metazoa</taxon>
        <taxon>Ecdysozoa</taxon>
        <taxon>Nematoda</taxon>
        <taxon>Chromadorea</taxon>
        <taxon>Rhabditida</taxon>
        <taxon>Spirurina</taxon>
        <taxon>Spiruromorpha</taxon>
        <taxon>Filarioidea</taxon>
        <taxon>Onchocercidae</taxon>
        <taxon>Brugia</taxon>
    </lineage>
</organism>
<reference evidence="1 2" key="1">
    <citation type="submission" date="2018-11" db="EMBL/GenBank/DDBJ databases">
        <authorList>
            <consortium name="Pathogen Informatics"/>
        </authorList>
    </citation>
    <scope>NUCLEOTIDE SEQUENCE [LARGE SCALE GENOMIC DNA]</scope>
</reference>